<keyword evidence="1" id="KW-0406">Ion transport</keyword>
<dbReference type="AlphaFoldDB" id="A0A2U2IZX6"/>
<comment type="similarity">
    <text evidence="1">Belongs to the bacterial AtpI family.</text>
</comment>
<dbReference type="EMBL" id="QFFF01000001">
    <property type="protein sequence ID" value="PWG01639.1"/>
    <property type="molecule type" value="Genomic_DNA"/>
</dbReference>
<reference evidence="3 4" key="1">
    <citation type="submission" date="2018-05" db="EMBL/GenBank/DDBJ databases">
        <title>Genome of Sphingosinicella humi QZX222.</title>
        <authorList>
            <person name="Qiao Z."/>
            <person name="Wang G."/>
        </authorList>
    </citation>
    <scope>NUCLEOTIDE SEQUENCE [LARGE SCALE GENOMIC DNA]</scope>
    <source>
        <strain evidence="3 4">QZX222</strain>
    </source>
</reference>
<evidence type="ECO:0000256" key="2">
    <source>
        <dbReference type="SAM" id="Phobius"/>
    </source>
</evidence>
<evidence type="ECO:0000313" key="4">
    <source>
        <dbReference type="Proteomes" id="UP000245916"/>
    </source>
</evidence>
<dbReference type="PIRSF" id="PIRSF032126">
    <property type="entry name" value="F0F1_ATP_synthase_subunit_I"/>
    <property type="match status" value="1"/>
</dbReference>
<dbReference type="GO" id="GO:0045259">
    <property type="term" value="C:proton-transporting ATP synthase complex"/>
    <property type="evidence" value="ECO:0007669"/>
    <property type="project" value="UniProtKB-UniRule"/>
</dbReference>
<dbReference type="Pfam" id="PF09527">
    <property type="entry name" value="ATPase_gene1"/>
    <property type="match status" value="1"/>
</dbReference>
<accession>A0A2U2IZX6</accession>
<comment type="caution">
    <text evidence="3">The sequence shown here is derived from an EMBL/GenBank/DDBJ whole genome shotgun (WGS) entry which is preliminary data.</text>
</comment>
<dbReference type="Proteomes" id="UP000245916">
    <property type="component" value="Unassembled WGS sequence"/>
</dbReference>
<gene>
    <name evidence="3" type="ORF">DF286_01195</name>
</gene>
<feature type="transmembrane region" description="Helical" evidence="2">
    <location>
        <begin position="77"/>
        <end position="98"/>
    </location>
</feature>
<protein>
    <recommendedName>
        <fullName evidence="1">ATP synthase protein I</fullName>
    </recommendedName>
</protein>
<keyword evidence="1" id="KW-0813">Transport</keyword>
<keyword evidence="2" id="KW-0812">Transmembrane</keyword>
<dbReference type="OrthoDB" id="15401at2"/>
<proteinExistence type="inferred from homology"/>
<sequence length="106" mass="11914">MQENEPGQDPKLPEDARLASLEERLRRAQAEEAVRTGRTRKPADENYRMGNMVLSYLIGAPLGGALVGWVIDRLLGTDPWLLIIMLLLGFVVGFRNIIRISSKRPD</sequence>
<keyword evidence="2" id="KW-1133">Transmembrane helix</keyword>
<feature type="transmembrane region" description="Helical" evidence="2">
    <location>
        <begin position="53"/>
        <end position="71"/>
    </location>
</feature>
<name>A0A2U2IZX6_9SPHN</name>
<keyword evidence="1 2" id="KW-0472">Membrane</keyword>
<dbReference type="InterPro" id="IPR032820">
    <property type="entry name" value="ATPase_put"/>
</dbReference>
<comment type="function">
    <text evidence="1">A possible function for this protein is to guide the assembly of the membrane sector of the ATPase enzyme complex.</text>
</comment>
<dbReference type="GO" id="GO:1902600">
    <property type="term" value="P:proton transmembrane transport"/>
    <property type="evidence" value="ECO:0007669"/>
    <property type="project" value="UniProtKB-KW"/>
</dbReference>
<keyword evidence="4" id="KW-1185">Reference proteome</keyword>
<organism evidence="3 4">
    <name type="scientific">Allosphingosinicella humi</name>
    <dbReference type="NCBI Taxonomy" id="2068657"/>
    <lineage>
        <taxon>Bacteria</taxon>
        <taxon>Pseudomonadati</taxon>
        <taxon>Pseudomonadota</taxon>
        <taxon>Alphaproteobacteria</taxon>
        <taxon>Sphingomonadales</taxon>
        <taxon>Sphingomonadaceae</taxon>
        <taxon>Allosphingosinicella</taxon>
    </lineage>
</organism>
<dbReference type="InterPro" id="IPR016989">
    <property type="entry name" value="Atp1_alphaprobac"/>
</dbReference>
<evidence type="ECO:0000256" key="1">
    <source>
        <dbReference type="PIRNR" id="PIRNR032126"/>
    </source>
</evidence>
<dbReference type="RefSeq" id="WP_109269778.1">
    <property type="nucleotide sequence ID" value="NZ_QFFF01000001.1"/>
</dbReference>
<keyword evidence="1" id="KW-0375">Hydrogen ion transport</keyword>
<evidence type="ECO:0000313" key="3">
    <source>
        <dbReference type="EMBL" id="PWG01639.1"/>
    </source>
</evidence>